<feature type="domain" description="HTH hxlR-type" evidence="4">
    <location>
        <begin position="10"/>
        <end position="107"/>
    </location>
</feature>
<dbReference type="PROSITE" id="PS51118">
    <property type="entry name" value="HTH_HXLR"/>
    <property type="match status" value="1"/>
</dbReference>
<dbReference type="EMBL" id="PDVP01000001">
    <property type="protein sequence ID" value="PHP68784.1"/>
    <property type="molecule type" value="Genomic_DNA"/>
</dbReference>
<dbReference type="SUPFAM" id="SSF46785">
    <property type="entry name" value="Winged helix' DNA-binding domain"/>
    <property type="match status" value="1"/>
</dbReference>
<keyword evidence="6" id="KW-1185">Reference proteome</keyword>
<dbReference type="InterPro" id="IPR036390">
    <property type="entry name" value="WH_DNA-bd_sf"/>
</dbReference>
<dbReference type="GO" id="GO:0003677">
    <property type="term" value="F:DNA binding"/>
    <property type="evidence" value="ECO:0007669"/>
    <property type="project" value="UniProtKB-KW"/>
</dbReference>
<name>A0A2G1QTK6_9HYPH</name>
<evidence type="ECO:0000259" key="4">
    <source>
        <dbReference type="PROSITE" id="PS51118"/>
    </source>
</evidence>
<evidence type="ECO:0000256" key="1">
    <source>
        <dbReference type="ARBA" id="ARBA00023015"/>
    </source>
</evidence>
<dbReference type="PANTHER" id="PTHR33204:SF18">
    <property type="entry name" value="TRANSCRIPTIONAL REGULATORY PROTEIN"/>
    <property type="match status" value="1"/>
</dbReference>
<evidence type="ECO:0000256" key="3">
    <source>
        <dbReference type="ARBA" id="ARBA00023163"/>
    </source>
</evidence>
<evidence type="ECO:0000313" key="5">
    <source>
        <dbReference type="EMBL" id="PHP68784.1"/>
    </source>
</evidence>
<dbReference type="PANTHER" id="PTHR33204">
    <property type="entry name" value="TRANSCRIPTIONAL REGULATOR, MARR FAMILY"/>
    <property type="match status" value="1"/>
</dbReference>
<evidence type="ECO:0000313" key="6">
    <source>
        <dbReference type="Proteomes" id="UP000221168"/>
    </source>
</evidence>
<proteinExistence type="predicted"/>
<gene>
    <name evidence="5" type="ORF">CSC94_01950</name>
</gene>
<keyword evidence="3" id="KW-0804">Transcription</keyword>
<dbReference type="OrthoDB" id="9782219at2"/>
<keyword evidence="2" id="KW-0238">DNA-binding</keyword>
<dbReference type="InterPro" id="IPR036388">
    <property type="entry name" value="WH-like_DNA-bd_sf"/>
</dbReference>
<evidence type="ECO:0000256" key="2">
    <source>
        <dbReference type="ARBA" id="ARBA00023125"/>
    </source>
</evidence>
<comment type="caution">
    <text evidence="5">The sequence shown here is derived from an EMBL/GenBank/DDBJ whole genome shotgun (WGS) entry which is preliminary data.</text>
</comment>
<dbReference type="AlphaFoldDB" id="A0A2G1QTK6"/>
<reference evidence="5 6" key="1">
    <citation type="submission" date="2017-10" db="EMBL/GenBank/DDBJ databases">
        <title>Sedimentibacterium mangrovi gen. nov., sp. nov., a novel member of family Phyllobacteriacea isolated from mangrove sediment.</title>
        <authorList>
            <person name="Liao H."/>
            <person name="Tian Y."/>
        </authorList>
    </citation>
    <scope>NUCLEOTIDE SEQUENCE [LARGE SCALE GENOMIC DNA]</scope>
    <source>
        <strain evidence="5 6">X9-2-2</strain>
    </source>
</reference>
<organism evidence="5 6">
    <name type="scientific">Zhengella mangrovi</name>
    <dbReference type="NCBI Taxonomy" id="1982044"/>
    <lineage>
        <taxon>Bacteria</taxon>
        <taxon>Pseudomonadati</taxon>
        <taxon>Pseudomonadota</taxon>
        <taxon>Alphaproteobacteria</taxon>
        <taxon>Hyphomicrobiales</taxon>
        <taxon>Notoacmeibacteraceae</taxon>
        <taxon>Zhengella</taxon>
    </lineage>
</organism>
<dbReference type="Proteomes" id="UP000221168">
    <property type="component" value="Unassembled WGS sequence"/>
</dbReference>
<dbReference type="InterPro" id="IPR002577">
    <property type="entry name" value="HTH_HxlR"/>
</dbReference>
<dbReference type="RefSeq" id="WP_099303192.1">
    <property type="nucleotide sequence ID" value="NZ_PDVP01000001.1"/>
</dbReference>
<sequence length="243" mass="27436">MPESNYPRFCPVAMAASLLEPRWTMLMLCEMWSGSTRFNEIQRGVPGMSPGLLSKRLKEMEMNGLVVRRGSGSGAHAEYLTTPMADELEPLVRGLGEWAHRNIDCGVSLQDLDARLLMWNIRRKIDLLQLPRRKCVIQFILHDSPNETANYWLVAKPGEETDLCYADPKFDVDLYVVCELRALTSAWMGHTTFEAEIADGGISLSGQEMMARTMTRWLVRSSFAEVQKAGVDRDRPLRAQPSA</sequence>
<accession>A0A2G1QTK6</accession>
<protein>
    <submittedName>
        <fullName evidence="5">HxlR family transcriptional regulator</fullName>
    </submittedName>
</protein>
<dbReference type="Pfam" id="PF01638">
    <property type="entry name" value="HxlR"/>
    <property type="match status" value="1"/>
</dbReference>
<dbReference type="Gene3D" id="1.10.10.10">
    <property type="entry name" value="Winged helix-like DNA-binding domain superfamily/Winged helix DNA-binding domain"/>
    <property type="match status" value="1"/>
</dbReference>
<keyword evidence="1" id="KW-0805">Transcription regulation</keyword>